<sequence>MATTPPSSLLDLPREIRNTIYEFYLTRKCGYVYRMPQRRFTGADGRPVDLALTLTCKQIANELEGLPFSLDKLIFMTWLPIRGPDCETAICQELYFSKYEYDQQGVSKHAASRFTKAVETITDRDRPEFAPYVITPWTLLDVYRGAVKHIPSCVVSSHQL</sequence>
<protein>
    <submittedName>
        <fullName evidence="1">Uncharacterized protein</fullName>
    </submittedName>
</protein>
<comment type="caution">
    <text evidence="1">The sequence shown here is derived from an EMBL/GenBank/DDBJ whole genome shotgun (WGS) entry which is preliminary data.</text>
</comment>
<dbReference type="EMBL" id="NQIK02000001">
    <property type="protein sequence ID" value="KAF7577940.1"/>
    <property type="molecule type" value="Genomic_DNA"/>
</dbReference>
<dbReference type="RefSeq" id="XP_065965678.1">
    <property type="nucleotide sequence ID" value="XM_066103476.1"/>
</dbReference>
<dbReference type="KEGG" id="ptrr:6338891"/>
<dbReference type="PANTHER" id="PTHR42085:SF1">
    <property type="entry name" value="F-BOX DOMAIN-CONTAINING PROTEIN"/>
    <property type="match status" value="1"/>
</dbReference>
<dbReference type="GeneID" id="6338891"/>
<evidence type="ECO:0000313" key="1">
    <source>
        <dbReference type="EMBL" id="KAF7577940.1"/>
    </source>
</evidence>
<proteinExistence type="predicted"/>
<dbReference type="PANTHER" id="PTHR42085">
    <property type="entry name" value="F-BOX DOMAIN-CONTAINING PROTEIN"/>
    <property type="match status" value="1"/>
</dbReference>
<accession>A0A317AYB1</accession>
<reference evidence="1" key="1">
    <citation type="journal article" date="2018" name="BMC Genomics">
        <title>Comparative genomics of the wheat fungal pathogen Pyrenophora tritici-repentis reveals chromosomal variations and genome plasticity.</title>
        <authorList>
            <person name="Moolhuijzen P."/>
            <person name="See P.T."/>
            <person name="Hane J.K."/>
            <person name="Shi G."/>
            <person name="Liu Z."/>
            <person name="Oliver R.P."/>
            <person name="Moffat C.S."/>
        </authorList>
    </citation>
    <scope>NUCLEOTIDE SEQUENCE [LARGE SCALE GENOMIC DNA]</scope>
    <source>
        <strain evidence="1">M4</strain>
    </source>
</reference>
<dbReference type="InterPro" id="IPR038883">
    <property type="entry name" value="AN11006-like"/>
</dbReference>
<name>A0A317AYB1_9PLEO</name>
<organism evidence="1 2">
    <name type="scientific">Pyrenophora tritici-repentis</name>
    <dbReference type="NCBI Taxonomy" id="45151"/>
    <lineage>
        <taxon>Eukaryota</taxon>
        <taxon>Fungi</taxon>
        <taxon>Dikarya</taxon>
        <taxon>Ascomycota</taxon>
        <taxon>Pezizomycotina</taxon>
        <taxon>Dothideomycetes</taxon>
        <taxon>Pleosporomycetidae</taxon>
        <taxon>Pleosporales</taxon>
        <taxon>Pleosporineae</taxon>
        <taxon>Pleosporaceae</taxon>
        <taxon>Pyrenophora</taxon>
    </lineage>
</organism>
<gene>
    <name evidence="1" type="ORF">PtrM4_021800</name>
</gene>
<dbReference type="AlphaFoldDB" id="A0A317AYB1"/>
<dbReference type="Proteomes" id="UP000245464">
    <property type="component" value="Chromosome 1"/>
</dbReference>
<evidence type="ECO:0000313" key="2">
    <source>
        <dbReference type="Proteomes" id="UP000245464"/>
    </source>
</evidence>